<protein>
    <submittedName>
        <fullName evidence="1">Portal protein</fullName>
    </submittedName>
</protein>
<gene>
    <name evidence="1" type="ORF">FRZ44_38140</name>
</gene>
<dbReference type="Pfam" id="PF04860">
    <property type="entry name" value="Phage_portal"/>
    <property type="match status" value="1"/>
</dbReference>
<organism evidence="1 2">
    <name type="scientific">Hypericibacter terrae</name>
    <dbReference type="NCBI Taxonomy" id="2602015"/>
    <lineage>
        <taxon>Bacteria</taxon>
        <taxon>Pseudomonadati</taxon>
        <taxon>Pseudomonadota</taxon>
        <taxon>Alphaproteobacteria</taxon>
        <taxon>Rhodospirillales</taxon>
        <taxon>Dongiaceae</taxon>
        <taxon>Hypericibacter</taxon>
    </lineage>
</organism>
<dbReference type="OrthoDB" id="7592047at2"/>
<dbReference type="EMBL" id="CP042906">
    <property type="protein sequence ID" value="QEX18507.1"/>
    <property type="molecule type" value="Genomic_DNA"/>
</dbReference>
<evidence type="ECO:0000313" key="2">
    <source>
        <dbReference type="Proteomes" id="UP000326202"/>
    </source>
</evidence>
<proteinExistence type="predicted"/>
<sequence>MGLLRRIMEVFEYRSTVTPGVPPRDPVIAEWWGQSSMTASGVSVTPDSAMRVTAVYRCVKVLAETLATMPLLIWERNDNGKRRAIEHPLYPLLHGKPNERQTAFEFIEMMAAHTVLRGDSFARIIERGDGATAALIPLHPDRVQPVPMDDGKISYKYRDQNNVTVTLQSREVLRLPGLSLDGGVNALSPIGYHRETVGLSVAAREYLARFYSNNAAPKFGIKLAPILKEDAKTALIESWEKRHRGVENQHKLAIFDGGMEPFQLGLSNDDAQYLELQQFSVTDICRIFGVPPHKVMDLSKATFSNIEHQALEFVTDTVLPWVRRFEDRLNLSLLSPPDQARFFIGFEMKGLLRGDSAARAALYDVLFRTASISPNQIAAAEDMDGYEGGDTRYIPLTMAPADKILDVLLKDAGQKQSRENRESAT</sequence>
<reference evidence="1 2" key="1">
    <citation type="submission" date="2019-08" db="EMBL/GenBank/DDBJ databases">
        <title>Hyperibacter terrae gen. nov., sp. nov. and Hyperibacter viscosus sp. nov., two new members in the family Rhodospirillaceae isolated from the rhizosphere of Hypericum perforatum.</title>
        <authorList>
            <person name="Noviana Z."/>
        </authorList>
    </citation>
    <scope>NUCLEOTIDE SEQUENCE [LARGE SCALE GENOMIC DNA]</scope>
    <source>
        <strain evidence="1 2">R5913</strain>
    </source>
</reference>
<dbReference type="Proteomes" id="UP000326202">
    <property type="component" value="Chromosome"/>
</dbReference>
<dbReference type="InterPro" id="IPR006427">
    <property type="entry name" value="Portal_HK97"/>
</dbReference>
<dbReference type="NCBIfam" id="TIGR01537">
    <property type="entry name" value="portal_HK97"/>
    <property type="match status" value="1"/>
</dbReference>
<keyword evidence="2" id="KW-1185">Reference proteome</keyword>
<name>A0A5J6MMX1_9PROT</name>
<accession>A0A5J6MMX1</accession>
<dbReference type="KEGG" id="htq:FRZ44_38140"/>
<dbReference type="InterPro" id="IPR006944">
    <property type="entry name" value="Phage/GTA_portal"/>
</dbReference>
<dbReference type="AlphaFoldDB" id="A0A5J6MMX1"/>
<dbReference type="RefSeq" id="WP_151178659.1">
    <property type="nucleotide sequence ID" value="NZ_CP042906.1"/>
</dbReference>
<evidence type="ECO:0000313" key="1">
    <source>
        <dbReference type="EMBL" id="QEX18507.1"/>
    </source>
</evidence>